<dbReference type="AlphaFoldDB" id="A0A0F9CF71"/>
<evidence type="ECO:0000313" key="1">
    <source>
        <dbReference type="EMBL" id="KKL04311.1"/>
    </source>
</evidence>
<organism evidence="1">
    <name type="scientific">marine sediment metagenome</name>
    <dbReference type="NCBI Taxonomy" id="412755"/>
    <lineage>
        <taxon>unclassified sequences</taxon>
        <taxon>metagenomes</taxon>
        <taxon>ecological metagenomes</taxon>
    </lineage>
</organism>
<protein>
    <submittedName>
        <fullName evidence="1">Uncharacterized protein</fullName>
    </submittedName>
</protein>
<accession>A0A0F9CF71</accession>
<proteinExistence type="predicted"/>
<reference evidence="1" key="1">
    <citation type="journal article" date="2015" name="Nature">
        <title>Complex archaea that bridge the gap between prokaryotes and eukaryotes.</title>
        <authorList>
            <person name="Spang A."/>
            <person name="Saw J.H."/>
            <person name="Jorgensen S.L."/>
            <person name="Zaremba-Niedzwiedzka K."/>
            <person name="Martijn J."/>
            <person name="Lind A.E."/>
            <person name="van Eijk R."/>
            <person name="Schleper C."/>
            <person name="Guy L."/>
            <person name="Ettema T.J."/>
        </authorList>
    </citation>
    <scope>NUCLEOTIDE SEQUENCE</scope>
</reference>
<comment type="caution">
    <text evidence="1">The sequence shown here is derived from an EMBL/GenBank/DDBJ whole genome shotgun (WGS) entry which is preliminary data.</text>
</comment>
<sequence>AKIPSKDINFDEALSKSSHREKVEIVMPRLEAERLEYLSENFEPNDTWWGSKVTID</sequence>
<name>A0A0F9CF71_9ZZZZ</name>
<feature type="non-terminal residue" evidence="1">
    <location>
        <position position="1"/>
    </location>
</feature>
<dbReference type="EMBL" id="LAZR01044576">
    <property type="protein sequence ID" value="KKL04311.1"/>
    <property type="molecule type" value="Genomic_DNA"/>
</dbReference>
<gene>
    <name evidence="1" type="ORF">LCGC14_2617310</name>
</gene>